<keyword evidence="4" id="KW-1185">Reference proteome</keyword>
<feature type="coiled-coil region" evidence="1">
    <location>
        <begin position="271"/>
        <end position="302"/>
    </location>
</feature>
<dbReference type="AlphaFoldDB" id="R8BUP0"/>
<evidence type="ECO:0000313" key="4">
    <source>
        <dbReference type="Proteomes" id="UP000014074"/>
    </source>
</evidence>
<dbReference type="GeneID" id="19321538"/>
<dbReference type="HOGENOM" id="CLU_379996_0_0_1"/>
<dbReference type="EMBL" id="KB932863">
    <property type="protein sequence ID" value="EOO03088.1"/>
    <property type="molecule type" value="Genomic_DNA"/>
</dbReference>
<proteinExistence type="predicted"/>
<reference evidence="4" key="1">
    <citation type="journal article" date="2013" name="Genome Announc.">
        <title>Draft genome sequence of the ascomycete Phaeoacremonium aleophilum strain UCR-PA7, a causal agent of the esca disease complex in grapevines.</title>
        <authorList>
            <person name="Blanco-Ulate B."/>
            <person name="Rolshausen P."/>
            <person name="Cantu D."/>
        </authorList>
    </citation>
    <scope>NUCLEOTIDE SEQUENCE [LARGE SCALE GENOMIC DNA]</scope>
    <source>
        <strain evidence="4">UCR-PA7</strain>
    </source>
</reference>
<dbReference type="Proteomes" id="UP000014074">
    <property type="component" value="Unassembled WGS sequence"/>
</dbReference>
<feature type="coiled-coil region" evidence="1">
    <location>
        <begin position="65"/>
        <end position="159"/>
    </location>
</feature>
<accession>R8BUP0</accession>
<feature type="compositionally biased region" description="Basic and acidic residues" evidence="2">
    <location>
        <begin position="480"/>
        <end position="489"/>
    </location>
</feature>
<dbReference type="KEGG" id="tmn:UCRPA7_1395"/>
<sequence length="729" mass="83912">MESSTANIEEKAATLAKAMTWLANGVNEKWATEEDSRKLKTIMNYFEFIIEDLKALKDMEAHPKFAETRAKLDETRAELESKAQQLSDSEMDLQARIDNVEAEQTTLEDRKATLAQDEERLRSKEEKLAEKEQQLSMELEAFRSTVTSLTAENEKLREAQDKVLRSTVTDLSTEREKIRHTQEDVVRTAIEGFTTETLKLQQSHEQTVHRAIEDLATQREKLCESQKIVDQQRESYDQDLETHLTKLAEIDEIKDEHHRQALEVSEWSGKVQKARETLETQKSQVEKRERELEQRAQKLTDFEKGLEDRSNDLVRKSDLVKLSQEQTRTRQEALDEKEKNLHDREIAINQREVECKQSLEHLKDGEARLEQRQTELVKEVADVETVKKNTSAILNQVQAIVVKGGEAIKMVSNNNDILETMSSDVNAFRVTIADLEKSKSELSEELTDLKIEVASLRERNEYISDDSAWTHERLKEAADERDRLKELRESSQSASQQMTEERDQHINSLNDQIKAQQEAVIDITIERDAEINRAKTLQAEIDQYRKEVKVLEKDLSVAETRATNEAHNKMTKARELLKVTAERDTLLKENNNLQARGLRQVQQSLPRALSMSALGSDSEASPWEQIVHKVSAELTALCIEQTNSVPDVREVYWNIVAYTLDDRLRGNFEQFLHNAPAGEWYCLDQVLENGLTDFPDLLYTPCPSHETGECFQIQRIESAFPGRISVRKV</sequence>
<gene>
    <name evidence="3" type="ORF">UCRPA7_1395</name>
</gene>
<organism evidence="3 4">
    <name type="scientific">Phaeoacremonium minimum (strain UCR-PA7)</name>
    <name type="common">Esca disease fungus</name>
    <name type="synonym">Togninia minima</name>
    <dbReference type="NCBI Taxonomy" id="1286976"/>
    <lineage>
        <taxon>Eukaryota</taxon>
        <taxon>Fungi</taxon>
        <taxon>Dikarya</taxon>
        <taxon>Ascomycota</taxon>
        <taxon>Pezizomycotina</taxon>
        <taxon>Sordariomycetes</taxon>
        <taxon>Sordariomycetidae</taxon>
        <taxon>Togniniales</taxon>
        <taxon>Togniniaceae</taxon>
        <taxon>Phaeoacremonium</taxon>
    </lineage>
</organism>
<keyword evidence="1" id="KW-0175">Coiled coil</keyword>
<name>R8BUP0_PHAM7</name>
<protein>
    <submittedName>
        <fullName evidence="3">Uncharacterized protein</fullName>
    </submittedName>
</protein>
<evidence type="ECO:0000313" key="3">
    <source>
        <dbReference type="EMBL" id="EOO03088.1"/>
    </source>
</evidence>
<dbReference type="RefSeq" id="XP_007912169.1">
    <property type="nucleotide sequence ID" value="XM_007913978.1"/>
</dbReference>
<feature type="region of interest" description="Disordered" evidence="2">
    <location>
        <begin position="480"/>
        <end position="503"/>
    </location>
</feature>
<evidence type="ECO:0000256" key="2">
    <source>
        <dbReference type="SAM" id="MobiDB-lite"/>
    </source>
</evidence>
<evidence type="ECO:0000256" key="1">
    <source>
        <dbReference type="SAM" id="Coils"/>
    </source>
</evidence>